<keyword evidence="2" id="KW-0732">Signal</keyword>
<organism evidence="5 6">
    <name type="scientific">Rickenella mellea</name>
    <dbReference type="NCBI Taxonomy" id="50990"/>
    <lineage>
        <taxon>Eukaryota</taxon>
        <taxon>Fungi</taxon>
        <taxon>Dikarya</taxon>
        <taxon>Basidiomycota</taxon>
        <taxon>Agaricomycotina</taxon>
        <taxon>Agaricomycetes</taxon>
        <taxon>Hymenochaetales</taxon>
        <taxon>Rickenellaceae</taxon>
        <taxon>Rickenella</taxon>
    </lineage>
</organism>
<dbReference type="Pfam" id="PF03666">
    <property type="entry name" value="NPR3"/>
    <property type="match status" value="1"/>
</dbReference>
<dbReference type="Proteomes" id="UP000294933">
    <property type="component" value="Unassembled WGS sequence"/>
</dbReference>
<protein>
    <recommendedName>
        <fullName evidence="2">Nitrogen permease regulator 3</fullName>
    </recommendedName>
    <alternativeName>
        <fullName evidence="2">Required for meiotic nuclear division protein 11</fullName>
    </alternativeName>
</protein>
<feature type="compositionally biased region" description="Basic residues" evidence="3">
    <location>
        <begin position="637"/>
        <end position="646"/>
    </location>
</feature>
<evidence type="ECO:0000256" key="1">
    <source>
        <dbReference type="ARBA" id="ARBA00010546"/>
    </source>
</evidence>
<evidence type="ECO:0000256" key="3">
    <source>
        <dbReference type="SAM" id="MobiDB-lite"/>
    </source>
</evidence>
<name>A0A4Y7Q3Y1_9AGAM</name>
<feature type="region of interest" description="Disordered" evidence="3">
    <location>
        <begin position="184"/>
        <end position="229"/>
    </location>
</feature>
<feature type="compositionally biased region" description="Acidic residues" evidence="3">
    <location>
        <begin position="668"/>
        <end position="684"/>
    </location>
</feature>
<feature type="compositionally biased region" description="Basic and acidic residues" evidence="3">
    <location>
        <begin position="119"/>
        <end position="134"/>
    </location>
</feature>
<comment type="function">
    <text evidence="2">Mediates inactivation of the TORC1 complex in response to amino acid starvation. Required for meiotic nuclear division.</text>
</comment>
<feature type="compositionally biased region" description="Basic and acidic residues" evidence="3">
    <location>
        <begin position="600"/>
        <end position="617"/>
    </location>
</feature>
<dbReference type="EMBL" id="ML170177">
    <property type="protein sequence ID" value="TDL21958.1"/>
    <property type="molecule type" value="Genomic_DNA"/>
</dbReference>
<feature type="region of interest" description="Disordered" evidence="3">
    <location>
        <begin position="584"/>
        <end position="697"/>
    </location>
</feature>
<dbReference type="GO" id="GO:0034198">
    <property type="term" value="P:cellular response to amino acid starvation"/>
    <property type="evidence" value="ECO:0007669"/>
    <property type="project" value="TreeGrafter"/>
</dbReference>
<evidence type="ECO:0000313" key="6">
    <source>
        <dbReference type="Proteomes" id="UP000294933"/>
    </source>
</evidence>
<comment type="similarity">
    <text evidence="1 2">Belongs to the NPR3 family.</text>
</comment>
<dbReference type="OrthoDB" id="18648at2759"/>
<dbReference type="GO" id="GO:0005774">
    <property type="term" value="C:vacuolar membrane"/>
    <property type="evidence" value="ECO:0007669"/>
    <property type="project" value="UniProtKB-SubCell"/>
</dbReference>
<keyword evidence="2" id="KW-0469">Meiosis</keyword>
<dbReference type="InterPro" id="IPR005365">
    <property type="entry name" value="Npr3"/>
</dbReference>
<accession>A0A4Y7Q3Y1</accession>
<dbReference type="VEuPathDB" id="FungiDB:BD410DRAFT_840090"/>
<dbReference type="InterPro" id="IPR056603">
    <property type="entry name" value="HTH_NPRL3"/>
</dbReference>
<reference evidence="5 6" key="1">
    <citation type="submission" date="2018-06" db="EMBL/GenBank/DDBJ databases">
        <title>A transcriptomic atlas of mushroom development highlights an independent origin of complex multicellularity.</title>
        <authorList>
            <consortium name="DOE Joint Genome Institute"/>
            <person name="Krizsan K."/>
            <person name="Almasi E."/>
            <person name="Merenyi Z."/>
            <person name="Sahu N."/>
            <person name="Viragh M."/>
            <person name="Koszo T."/>
            <person name="Mondo S."/>
            <person name="Kiss B."/>
            <person name="Balint B."/>
            <person name="Kues U."/>
            <person name="Barry K."/>
            <person name="Hegedus J.C."/>
            <person name="Henrissat B."/>
            <person name="Johnson J."/>
            <person name="Lipzen A."/>
            <person name="Ohm R."/>
            <person name="Nagy I."/>
            <person name="Pangilinan J."/>
            <person name="Yan J."/>
            <person name="Xiong Y."/>
            <person name="Grigoriev I.V."/>
            <person name="Hibbett D.S."/>
            <person name="Nagy L.G."/>
        </authorList>
    </citation>
    <scope>NUCLEOTIDE SEQUENCE [LARGE SCALE GENOMIC DNA]</scope>
    <source>
        <strain evidence="5 6">SZMC22713</strain>
    </source>
</reference>
<dbReference type="GO" id="GO:1990130">
    <property type="term" value="C:GATOR1 complex"/>
    <property type="evidence" value="ECO:0007669"/>
    <property type="project" value="TreeGrafter"/>
</dbReference>
<proteinExistence type="inferred from homology"/>
<dbReference type="AlphaFoldDB" id="A0A4Y7Q3Y1"/>
<dbReference type="PANTHER" id="PTHR13153:SF5">
    <property type="entry name" value="GATOR COMPLEX PROTEIN NPRL3"/>
    <property type="match status" value="1"/>
</dbReference>
<feature type="region of interest" description="Disordered" evidence="3">
    <location>
        <begin position="90"/>
        <end position="134"/>
    </location>
</feature>
<evidence type="ECO:0000256" key="2">
    <source>
        <dbReference type="RuleBase" id="RU368069"/>
    </source>
</evidence>
<feature type="compositionally biased region" description="Basic residues" evidence="3">
    <location>
        <begin position="104"/>
        <end position="114"/>
    </location>
</feature>
<gene>
    <name evidence="5" type="ORF">BD410DRAFT_840090</name>
</gene>
<dbReference type="Pfam" id="PF24064">
    <property type="entry name" value="HTH_NPRL3"/>
    <property type="match status" value="1"/>
</dbReference>
<dbReference type="PANTHER" id="PTHR13153">
    <property type="entry name" value="CGTHBA PROTEIN -14 GENE PROTEIN"/>
    <property type="match status" value="1"/>
</dbReference>
<sequence length="772" mass="86958">MAETLAAVLLVTGSGKGQTLVFHWPPSPTVSPRLARPKPLHDANCSHVDNFWAVASNHDASLEGTDPARPCLIRGDSQLDGWEYEWKRPHTGRDHDIGRDRSRSFAHSRSRPGSRRASPSRDRANGDDASRDSGEQSYVNLLGYRSDFLSTILCPQRHLCHQKFELVVDDLAFIGHPVCSEGDGEWKFKPEKSQQSARGRGSRNKRTEDADAPPSEREPSPVGERSASHPKSNLHIFHLVLVMDLPDPSSSASGNLFKYFHVIYEHVSITVTAVLFQEQVMNGFVEKECDALSALREVLVSKGEPYSSYITQALQISSLAKSMKTLYESIKSNSIARLAINELGIELQLPPYLDNLLHTEEEESDYIEHEDPDAVTWSPKLSFGWRLPSLAPWKSLLIHDMDVEDGDFLMNLRSPGMSPEDQELAEGLIQFLQSASIFDSLAVMADSLAWDLETQVYPTVRWLIEHRKAKIVDTVHRDLKTVFVLPAKLKQPLPQLSAEFAKDFSQAGIPSLPQILATMTSSSSATSKHSGQADNHFFATVVRSKDMLPIYRDVVVWMLKRDLLVTLHLRVRIVATAELKVRVHRAREESAARRDKKGRRSDSRVDGGWNQERRQSQDKSVVGDDGVTEAFSEMLTRGRRRRHSHAKGTVNGSQSSVVQDNMRGDGHQDEDEAVDSDSGEDEGGWETAAEDNFTPSIIAEPGQATRLQRRWLDAMSEDKDPYLVERFAKINQYFDGKRTNDEILYRADISRKELREVLHHYEEYLLTFLHPA</sequence>
<feature type="compositionally biased region" description="Basic and acidic residues" evidence="3">
    <location>
        <begin position="205"/>
        <end position="219"/>
    </location>
</feature>
<dbReference type="STRING" id="50990.A0A4Y7Q3Y1"/>
<keyword evidence="6" id="KW-1185">Reference proteome</keyword>
<feature type="domain" description="GATOR1 complex protein NPRL3 C-terminal HTH" evidence="4">
    <location>
        <begin position="705"/>
        <end position="765"/>
    </location>
</feature>
<comment type="subcellular location">
    <subcellularLocation>
        <location evidence="2">Vacuole membrane</location>
        <topology evidence="2">Peripheral membrane protein</topology>
    </subcellularLocation>
</comment>
<dbReference type="GO" id="GO:0051321">
    <property type="term" value="P:meiotic cell cycle"/>
    <property type="evidence" value="ECO:0007669"/>
    <property type="project" value="UniProtKB-UniRule"/>
</dbReference>
<feature type="compositionally biased region" description="Basic and acidic residues" evidence="3">
    <location>
        <begin position="90"/>
        <end position="103"/>
    </location>
</feature>
<evidence type="ECO:0000259" key="4">
    <source>
        <dbReference type="Pfam" id="PF24064"/>
    </source>
</evidence>
<feature type="compositionally biased region" description="Polar residues" evidence="3">
    <location>
        <begin position="650"/>
        <end position="659"/>
    </location>
</feature>
<dbReference type="GO" id="GO:1904262">
    <property type="term" value="P:negative regulation of TORC1 signaling"/>
    <property type="evidence" value="ECO:0007669"/>
    <property type="project" value="TreeGrafter"/>
</dbReference>
<dbReference type="GO" id="GO:0010508">
    <property type="term" value="P:positive regulation of autophagy"/>
    <property type="evidence" value="ECO:0007669"/>
    <property type="project" value="TreeGrafter"/>
</dbReference>
<dbReference type="GO" id="GO:0038202">
    <property type="term" value="P:TORC1 signaling"/>
    <property type="evidence" value="ECO:0007669"/>
    <property type="project" value="TreeGrafter"/>
</dbReference>
<evidence type="ECO:0000313" key="5">
    <source>
        <dbReference type="EMBL" id="TDL21958.1"/>
    </source>
</evidence>